<dbReference type="EMBL" id="JAUSWH010000032">
    <property type="protein sequence ID" value="MDQ0458415.1"/>
    <property type="molecule type" value="Genomic_DNA"/>
</dbReference>
<evidence type="ECO:0000313" key="9">
    <source>
        <dbReference type="EMBL" id="MDQ0458415.1"/>
    </source>
</evidence>
<keyword evidence="5" id="KW-0663">Pyridoxal phosphate</keyword>
<dbReference type="SUPFAM" id="SSF53383">
    <property type="entry name" value="PLP-dependent transferases"/>
    <property type="match status" value="1"/>
</dbReference>
<evidence type="ECO:0000256" key="6">
    <source>
        <dbReference type="ARBA" id="ARBA00049185"/>
    </source>
</evidence>
<protein>
    <recommendedName>
        <fullName evidence="7">Aminotransferase</fullName>
        <ecNumber evidence="7">2.6.1.-</ecNumber>
    </recommendedName>
</protein>
<comment type="similarity">
    <text evidence="2 7">Belongs to the class-I pyridoxal-phosphate-dependent aminotransferase family.</text>
</comment>
<evidence type="ECO:0000313" key="10">
    <source>
        <dbReference type="Proteomes" id="UP001235269"/>
    </source>
</evidence>
<comment type="catalytic activity">
    <reaction evidence="6">
        <text>L-aspartate + 2-oxoglutarate = oxaloacetate + L-glutamate</text>
        <dbReference type="Rhea" id="RHEA:21824"/>
        <dbReference type="ChEBI" id="CHEBI:16452"/>
        <dbReference type="ChEBI" id="CHEBI:16810"/>
        <dbReference type="ChEBI" id="CHEBI:29985"/>
        <dbReference type="ChEBI" id="CHEBI:29991"/>
        <dbReference type="EC" id="2.6.1.1"/>
    </reaction>
</comment>
<evidence type="ECO:0000256" key="2">
    <source>
        <dbReference type="ARBA" id="ARBA00007441"/>
    </source>
</evidence>
<proteinExistence type="inferred from homology"/>
<dbReference type="InterPro" id="IPR015424">
    <property type="entry name" value="PyrdxlP-dep_Trfase"/>
</dbReference>
<name>A0ABU0IJH8_9HYPH</name>
<dbReference type="InterPro" id="IPR015421">
    <property type="entry name" value="PyrdxlP-dep_Trfase_major"/>
</dbReference>
<accession>A0ABU0IJH8</accession>
<organism evidence="9 10">
    <name type="scientific">Rhizobium paknamense</name>
    <dbReference type="NCBI Taxonomy" id="1206817"/>
    <lineage>
        <taxon>Bacteria</taxon>
        <taxon>Pseudomonadati</taxon>
        <taxon>Pseudomonadota</taxon>
        <taxon>Alphaproteobacteria</taxon>
        <taxon>Hyphomicrobiales</taxon>
        <taxon>Rhizobiaceae</taxon>
        <taxon>Rhizobium/Agrobacterium group</taxon>
        <taxon>Rhizobium</taxon>
    </lineage>
</organism>
<comment type="cofactor">
    <cofactor evidence="1 7">
        <name>pyridoxal 5'-phosphate</name>
        <dbReference type="ChEBI" id="CHEBI:597326"/>
    </cofactor>
</comment>
<dbReference type="PANTHER" id="PTHR46383">
    <property type="entry name" value="ASPARTATE AMINOTRANSFERASE"/>
    <property type="match status" value="1"/>
</dbReference>
<evidence type="ECO:0000256" key="7">
    <source>
        <dbReference type="RuleBase" id="RU000481"/>
    </source>
</evidence>
<comment type="caution">
    <text evidence="9">The sequence shown here is derived from an EMBL/GenBank/DDBJ whole genome shotgun (WGS) entry which is preliminary data.</text>
</comment>
<dbReference type="Pfam" id="PF00155">
    <property type="entry name" value="Aminotran_1_2"/>
    <property type="match status" value="1"/>
</dbReference>
<feature type="domain" description="Aminotransferase class I/classII large" evidence="8">
    <location>
        <begin position="27"/>
        <end position="358"/>
    </location>
</feature>
<dbReference type="InterPro" id="IPR050596">
    <property type="entry name" value="AspAT/PAT-like"/>
</dbReference>
<evidence type="ECO:0000256" key="3">
    <source>
        <dbReference type="ARBA" id="ARBA00022576"/>
    </source>
</evidence>
<dbReference type="InterPro" id="IPR004838">
    <property type="entry name" value="NHTrfase_class1_PyrdxlP-BS"/>
</dbReference>
<dbReference type="PROSITE" id="PS00105">
    <property type="entry name" value="AA_TRANSFER_CLASS_1"/>
    <property type="match status" value="1"/>
</dbReference>
<dbReference type="EC" id="2.6.1.-" evidence="7"/>
<dbReference type="Gene3D" id="3.40.640.10">
    <property type="entry name" value="Type I PLP-dependent aspartate aminotransferase-like (Major domain)"/>
    <property type="match status" value="1"/>
</dbReference>
<dbReference type="InterPro" id="IPR004839">
    <property type="entry name" value="Aminotransferase_I/II_large"/>
</dbReference>
<dbReference type="CDD" id="cd00609">
    <property type="entry name" value="AAT_like"/>
    <property type="match status" value="1"/>
</dbReference>
<evidence type="ECO:0000256" key="5">
    <source>
        <dbReference type="ARBA" id="ARBA00022898"/>
    </source>
</evidence>
<keyword evidence="4 7" id="KW-0808">Transferase</keyword>
<dbReference type="RefSeq" id="WP_307160488.1">
    <property type="nucleotide sequence ID" value="NZ_JAUSWH010000032.1"/>
</dbReference>
<evidence type="ECO:0000256" key="1">
    <source>
        <dbReference type="ARBA" id="ARBA00001933"/>
    </source>
</evidence>
<dbReference type="Gene3D" id="3.90.1150.10">
    <property type="entry name" value="Aspartate Aminotransferase, domain 1"/>
    <property type="match status" value="1"/>
</dbReference>
<evidence type="ECO:0000256" key="4">
    <source>
        <dbReference type="ARBA" id="ARBA00022679"/>
    </source>
</evidence>
<sequence>MKRSMRSLQMVGVGIRHKSDSANNAQIYDLALGQPDLPVPPSMKAAVIQAIHADKNGYTRTGGEAHIRDALAVKLARQHPALGQYKRDFEVVITSGATGGIYCAILSCCDIGDEVLIPDPYFAPYADLTRLAGAVPVFIDTYPEFSVTAERISRSITSKTKLLILNSPHNPTGRVIGRQELAKIVELCRDAQVGILSDEIYQTFSYTMAHTSVADLSGDAILIRGFAKSHGAAGWRLGYSVLPANFGPVFEAIQGAIYVSAPSIVHHAIPDALEIDTIPTKTIMAERRDAVLASLRRRFPQATCDGGIFIFFDVSESCKCSATAFVEAAARNGVIVVPGHVFSRRDTHCRLSLTRGLDYLLKAVDLINLTADQFSEERK</sequence>
<dbReference type="GO" id="GO:0004069">
    <property type="term" value="F:L-aspartate:2-oxoglutarate aminotransferase activity"/>
    <property type="evidence" value="ECO:0007669"/>
    <property type="project" value="UniProtKB-EC"/>
</dbReference>
<dbReference type="Proteomes" id="UP001235269">
    <property type="component" value="Unassembled WGS sequence"/>
</dbReference>
<keyword evidence="3 7" id="KW-0032">Aminotransferase</keyword>
<evidence type="ECO:0000259" key="8">
    <source>
        <dbReference type="Pfam" id="PF00155"/>
    </source>
</evidence>
<keyword evidence="10" id="KW-1185">Reference proteome</keyword>
<reference evidence="9 10" key="1">
    <citation type="submission" date="2023-07" db="EMBL/GenBank/DDBJ databases">
        <title>Genomic Encyclopedia of Type Strains, Phase IV (KMG-IV): sequencing the most valuable type-strain genomes for metagenomic binning, comparative biology and taxonomic classification.</title>
        <authorList>
            <person name="Goeker M."/>
        </authorList>
    </citation>
    <scope>NUCLEOTIDE SEQUENCE [LARGE SCALE GENOMIC DNA]</scope>
    <source>
        <strain evidence="9 10">DSM 100301</strain>
    </source>
</reference>
<dbReference type="InterPro" id="IPR015422">
    <property type="entry name" value="PyrdxlP-dep_Trfase_small"/>
</dbReference>
<gene>
    <name evidence="9" type="ORF">QO005_004778</name>
</gene>